<dbReference type="AlphaFoldDB" id="A0A2P2P9I0"/>
<reference evidence="1" key="1">
    <citation type="submission" date="2018-02" db="EMBL/GenBank/DDBJ databases">
        <title>Rhizophora mucronata_Transcriptome.</title>
        <authorList>
            <person name="Meera S.P."/>
            <person name="Sreeshan A."/>
            <person name="Augustine A."/>
        </authorList>
    </citation>
    <scope>NUCLEOTIDE SEQUENCE</scope>
    <source>
        <tissue evidence="1">Leaf</tissue>
    </source>
</reference>
<proteinExistence type="predicted"/>
<dbReference type="EMBL" id="GGEC01070777">
    <property type="protein sequence ID" value="MBX51261.1"/>
    <property type="molecule type" value="Transcribed_RNA"/>
</dbReference>
<sequence length="23" mass="2666">MHRSGPLKLRKCIGKISNWTEPN</sequence>
<accession>A0A2P2P9I0</accession>
<organism evidence="1">
    <name type="scientific">Rhizophora mucronata</name>
    <name type="common">Asiatic mangrove</name>
    <dbReference type="NCBI Taxonomy" id="61149"/>
    <lineage>
        <taxon>Eukaryota</taxon>
        <taxon>Viridiplantae</taxon>
        <taxon>Streptophyta</taxon>
        <taxon>Embryophyta</taxon>
        <taxon>Tracheophyta</taxon>
        <taxon>Spermatophyta</taxon>
        <taxon>Magnoliopsida</taxon>
        <taxon>eudicotyledons</taxon>
        <taxon>Gunneridae</taxon>
        <taxon>Pentapetalae</taxon>
        <taxon>rosids</taxon>
        <taxon>fabids</taxon>
        <taxon>Malpighiales</taxon>
        <taxon>Rhizophoraceae</taxon>
        <taxon>Rhizophora</taxon>
    </lineage>
</organism>
<evidence type="ECO:0000313" key="1">
    <source>
        <dbReference type="EMBL" id="MBX51261.1"/>
    </source>
</evidence>
<protein>
    <submittedName>
        <fullName evidence="1">Uncharacterized protein</fullName>
    </submittedName>
</protein>
<name>A0A2P2P9I0_RHIMU</name>